<keyword evidence="2" id="KW-1185">Reference proteome</keyword>
<proteinExistence type="predicted"/>
<organism evidence="2">
    <name type="scientific">Drosophila persimilis</name>
    <name type="common">Fruit fly</name>
    <dbReference type="NCBI Taxonomy" id="7234"/>
    <lineage>
        <taxon>Eukaryota</taxon>
        <taxon>Metazoa</taxon>
        <taxon>Ecdysozoa</taxon>
        <taxon>Arthropoda</taxon>
        <taxon>Hexapoda</taxon>
        <taxon>Insecta</taxon>
        <taxon>Pterygota</taxon>
        <taxon>Neoptera</taxon>
        <taxon>Endopterygota</taxon>
        <taxon>Diptera</taxon>
        <taxon>Brachycera</taxon>
        <taxon>Muscomorpha</taxon>
        <taxon>Ephydroidea</taxon>
        <taxon>Drosophilidae</taxon>
        <taxon>Drosophila</taxon>
        <taxon>Sophophora</taxon>
    </lineage>
</organism>
<gene>
    <name evidence="1" type="primary">Dper\GL27038</name>
    <name evidence="1" type="ORF">Dper_GL27038</name>
</gene>
<dbReference type="AlphaFoldDB" id="B4H7J6"/>
<sequence length="75" mass="8542">MDVPTDDEEMVMEPRELMGESLGIPEQILARVRDKSTSAGGLRIVCSDVQSYRVLQRYYRDVAHTTPSYTYPTTD</sequence>
<name>B4H7J6_DROPE</name>
<dbReference type="EMBL" id="CH479218">
    <property type="protein sequence ID" value="EDW33807.1"/>
    <property type="molecule type" value="Genomic_DNA"/>
</dbReference>
<evidence type="ECO:0000313" key="1">
    <source>
        <dbReference type="EMBL" id="EDW33807.1"/>
    </source>
</evidence>
<protein>
    <submittedName>
        <fullName evidence="1">GL27038</fullName>
    </submittedName>
</protein>
<dbReference type="Proteomes" id="UP000008744">
    <property type="component" value="Unassembled WGS sequence"/>
</dbReference>
<dbReference type="HOGENOM" id="CLU_2673717_0_0_1"/>
<reference evidence="1 2" key="1">
    <citation type="journal article" date="2007" name="Nature">
        <title>Evolution of genes and genomes on the Drosophila phylogeny.</title>
        <authorList>
            <consortium name="Drosophila 12 Genomes Consortium"/>
            <person name="Clark A.G."/>
            <person name="Eisen M.B."/>
            <person name="Smith D.R."/>
            <person name="Bergman C.M."/>
            <person name="Oliver B."/>
            <person name="Markow T.A."/>
            <person name="Kaufman T.C."/>
            <person name="Kellis M."/>
            <person name="Gelbart W."/>
            <person name="Iyer V.N."/>
            <person name="Pollard D.A."/>
            <person name="Sackton T.B."/>
            <person name="Larracuente A.M."/>
            <person name="Singh N.D."/>
            <person name="Abad J.P."/>
            <person name="Abt D.N."/>
            <person name="Adryan B."/>
            <person name="Aguade M."/>
            <person name="Akashi H."/>
            <person name="Anderson W.W."/>
            <person name="Aquadro C.F."/>
            <person name="Ardell D.H."/>
            <person name="Arguello R."/>
            <person name="Artieri C.G."/>
            <person name="Barbash D.A."/>
            <person name="Barker D."/>
            <person name="Barsanti P."/>
            <person name="Batterham P."/>
            <person name="Batzoglou S."/>
            <person name="Begun D."/>
            <person name="Bhutkar A."/>
            <person name="Blanco E."/>
            <person name="Bosak S.A."/>
            <person name="Bradley R.K."/>
            <person name="Brand A.D."/>
            <person name="Brent M.R."/>
            <person name="Brooks A.N."/>
            <person name="Brown R.H."/>
            <person name="Butlin R.K."/>
            <person name="Caggese C."/>
            <person name="Calvi B.R."/>
            <person name="Bernardo de Carvalho A."/>
            <person name="Caspi A."/>
            <person name="Castrezana S."/>
            <person name="Celniker S.E."/>
            <person name="Chang J.L."/>
            <person name="Chapple C."/>
            <person name="Chatterji S."/>
            <person name="Chinwalla A."/>
            <person name="Civetta A."/>
            <person name="Clifton S.W."/>
            <person name="Comeron J.M."/>
            <person name="Costello J.C."/>
            <person name="Coyne J.A."/>
            <person name="Daub J."/>
            <person name="David R.G."/>
            <person name="Delcher A.L."/>
            <person name="Delehaunty K."/>
            <person name="Do C.B."/>
            <person name="Ebling H."/>
            <person name="Edwards K."/>
            <person name="Eickbush T."/>
            <person name="Evans J.D."/>
            <person name="Filipski A."/>
            <person name="Findeiss S."/>
            <person name="Freyhult E."/>
            <person name="Fulton L."/>
            <person name="Fulton R."/>
            <person name="Garcia A.C."/>
            <person name="Gardiner A."/>
            <person name="Garfield D.A."/>
            <person name="Garvin B.E."/>
            <person name="Gibson G."/>
            <person name="Gilbert D."/>
            <person name="Gnerre S."/>
            <person name="Godfrey J."/>
            <person name="Good R."/>
            <person name="Gotea V."/>
            <person name="Gravely B."/>
            <person name="Greenberg A.J."/>
            <person name="Griffiths-Jones S."/>
            <person name="Gross S."/>
            <person name="Guigo R."/>
            <person name="Gustafson E.A."/>
            <person name="Haerty W."/>
            <person name="Hahn M.W."/>
            <person name="Halligan D.L."/>
            <person name="Halpern A.L."/>
            <person name="Halter G.M."/>
            <person name="Han M.V."/>
            <person name="Heger A."/>
            <person name="Hillier L."/>
            <person name="Hinrichs A.S."/>
            <person name="Holmes I."/>
            <person name="Hoskins R.A."/>
            <person name="Hubisz M.J."/>
            <person name="Hultmark D."/>
            <person name="Huntley M.A."/>
            <person name="Jaffe D.B."/>
            <person name="Jagadeeshan S."/>
            <person name="Jeck W.R."/>
            <person name="Johnson J."/>
            <person name="Jones C.D."/>
            <person name="Jordan W.C."/>
            <person name="Karpen G.H."/>
            <person name="Kataoka E."/>
            <person name="Keightley P.D."/>
            <person name="Kheradpour P."/>
            <person name="Kirkness E.F."/>
            <person name="Koerich L.B."/>
            <person name="Kristiansen K."/>
            <person name="Kudrna D."/>
            <person name="Kulathinal R.J."/>
            <person name="Kumar S."/>
            <person name="Kwok R."/>
            <person name="Lander E."/>
            <person name="Langley C.H."/>
            <person name="Lapoint R."/>
            <person name="Lazzaro B.P."/>
            <person name="Lee S.J."/>
            <person name="Levesque L."/>
            <person name="Li R."/>
            <person name="Lin C.F."/>
            <person name="Lin M.F."/>
            <person name="Lindblad-Toh K."/>
            <person name="Llopart A."/>
            <person name="Long M."/>
            <person name="Low L."/>
            <person name="Lozovsky E."/>
            <person name="Lu J."/>
            <person name="Luo M."/>
            <person name="Machado C.A."/>
            <person name="Makalowski W."/>
            <person name="Marzo M."/>
            <person name="Matsuda M."/>
            <person name="Matzkin L."/>
            <person name="McAllister B."/>
            <person name="McBride C.S."/>
            <person name="McKernan B."/>
            <person name="McKernan K."/>
            <person name="Mendez-Lago M."/>
            <person name="Minx P."/>
            <person name="Mollenhauer M.U."/>
            <person name="Montooth K."/>
            <person name="Mount S.M."/>
            <person name="Mu X."/>
            <person name="Myers E."/>
            <person name="Negre B."/>
            <person name="Newfeld S."/>
            <person name="Nielsen R."/>
            <person name="Noor M.A."/>
            <person name="O'Grady P."/>
            <person name="Pachter L."/>
            <person name="Papaceit M."/>
            <person name="Parisi M.J."/>
            <person name="Parisi M."/>
            <person name="Parts L."/>
            <person name="Pedersen J.S."/>
            <person name="Pesole G."/>
            <person name="Phillippy A.M."/>
            <person name="Ponting C.P."/>
            <person name="Pop M."/>
            <person name="Porcelli D."/>
            <person name="Powell J.R."/>
            <person name="Prohaska S."/>
            <person name="Pruitt K."/>
            <person name="Puig M."/>
            <person name="Quesneville H."/>
            <person name="Ram K.R."/>
            <person name="Rand D."/>
            <person name="Rasmussen M.D."/>
            <person name="Reed L.K."/>
            <person name="Reenan R."/>
            <person name="Reily A."/>
            <person name="Remington K.A."/>
            <person name="Rieger T.T."/>
            <person name="Ritchie M.G."/>
            <person name="Robin C."/>
            <person name="Rogers Y.H."/>
            <person name="Rohde C."/>
            <person name="Rozas J."/>
            <person name="Rubenfield M.J."/>
            <person name="Ruiz A."/>
            <person name="Russo S."/>
            <person name="Salzberg S.L."/>
            <person name="Sanchez-Gracia A."/>
            <person name="Saranga D.J."/>
            <person name="Sato H."/>
            <person name="Schaeffer S.W."/>
            <person name="Schatz M.C."/>
            <person name="Schlenke T."/>
            <person name="Schwartz R."/>
            <person name="Segarra C."/>
            <person name="Singh R.S."/>
            <person name="Sirot L."/>
            <person name="Sirota M."/>
            <person name="Sisneros N.B."/>
            <person name="Smith C.D."/>
            <person name="Smith T.F."/>
            <person name="Spieth J."/>
            <person name="Stage D.E."/>
            <person name="Stark A."/>
            <person name="Stephan W."/>
            <person name="Strausberg R.L."/>
            <person name="Strempel S."/>
            <person name="Sturgill D."/>
            <person name="Sutton G."/>
            <person name="Sutton G.G."/>
            <person name="Tao W."/>
            <person name="Teichmann S."/>
            <person name="Tobari Y.N."/>
            <person name="Tomimura Y."/>
            <person name="Tsolas J.M."/>
            <person name="Valente V.L."/>
            <person name="Venter E."/>
            <person name="Venter J.C."/>
            <person name="Vicario S."/>
            <person name="Vieira F.G."/>
            <person name="Vilella A.J."/>
            <person name="Villasante A."/>
            <person name="Walenz B."/>
            <person name="Wang J."/>
            <person name="Wasserman M."/>
            <person name="Watts T."/>
            <person name="Wilson D."/>
            <person name="Wilson R.K."/>
            <person name="Wing R.A."/>
            <person name="Wolfner M.F."/>
            <person name="Wong A."/>
            <person name="Wong G.K."/>
            <person name="Wu C.I."/>
            <person name="Wu G."/>
            <person name="Yamamoto D."/>
            <person name="Yang H.P."/>
            <person name="Yang S.P."/>
            <person name="Yorke J.A."/>
            <person name="Yoshida K."/>
            <person name="Zdobnov E."/>
            <person name="Zhang P."/>
            <person name="Zhang Y."/>
            <person name="Zimin A.V."/>
            <person name="Baldwin J."/>
            <person name="Abdouelleil A."/>
            <person name="Abdulkadir J."/>
            <person name="Abebe A."/>
            <person name="Abera B."/>
            <person name="Abreu J."/>
            <person name="Acer S.C."/>
            <person name="Aftuck L."/>
            <person name="Alexander A."/>
            <person name="An P."/>
            <person name="Anderson E."/>
            <person name="Anderson S."/>
            <person name="Arachi H."/>
            <person name="Azer M."/>
            <person name="Bachantsang P."/>
            <person name="Barry A."/>
            <person name="Bayul T."/>
            <person name="Berlin A."/>
            <person name="Bessette D."/>
            <person name="Bloom T."/>
            <person name="Blye J."/>
            <person name="Boguslavskiy L."/>
            <person name="Bonnet C."/>
            <person name="Boukhgalter B."/>
            <person name="Bourzgui I."/>
            <person name="Brown A."/>
            <person name="Cahill P."/>
            <person name="Channer S."/>
            <person name="Cheshatsang Y."/>
            <person name="Chuda L."/>
            <person name="Citroen M."/>
            <person name="Collymore A."/>
            <person name="Cooke P."/>
            <person name="Costello M."/>
            <person name="D'Aco K."/>
            <person name="Daza R."/>
            <person name="De Haan G."/>
            <person name="DeGray S."/>
            <person name="DeMaso C."/>
            <person name="Dhargay N."/>
            <person name="Dooley K."/>
            <person name="Dooley E."/>
            <person name="Doricent M."/>
            <person name="Dorje P."/>
            <person name="Dorjee K."/>
            <person name="Dupes A."/>
            <person name="Elong R."/>
            <person name="Falk J."/>
            <person name="Farina A."/>
            <person name="Faro S."/>
            <person name="Ferguson D."/>
            <person name="Fisher S."/>
            <person name="Foley C.D."/>
            <person name="Franke A."/>
            <person name="Friedrich D."/>
            <person name="Gadbois L."/>
            <person name="Gearin G."/>
            <person name="Gearin C.R."/>
            <person name="Giannoukos G."/>
            <person name="Goode T."/>
            <person name="Graham J."/>
            <person name="Grandbois E."/>
            <person name="Grewal S."/>
            <person name="Gyaltsen K."/>
            <person name="Hafez N."/>
            <person name="Hagos B."/>
            <person name="Hall J."/>
            <person name="Henson C."/>
            <person name="Hollinger A."/>
            <person name="Honan T."/>
            <person name="Huard M.D."/>
            <person name="Hughes L."/>
            <person name="Hurhula B."/>
            <person name="Husby M.E."/>
            <person name="Kamat A."/>
            <person name="Kanga B."/>
            <person name="Kashin S."/>
            <person name="Khazanovich D."/>
            <person name="Kisner P."/>
            <person name="Lance K."/>
            <person name="Lara M."/>
            <person name="Lee W."/>
            <person name="Lennon N."/>
            <person name="Letendre F."/>
            <person name="LeVine R."/>
            <person name="Lipovsky A."/>
            <person name="Liu X."/>
            <person name="Liu J."/>
            <person name="Liu S."/>
            <person name="Lokyitsang T."/>
            <person name="Lokyitsang Y."/>
            <person name="Lubonja R."/>
            <person name="Lui A."/>
            <person name="MacDonald P."/>
            <person name="Magnisalis V."/>
            <person name="Maru K."/>
            <person name="Matthews C."/>
            <person name="McCusker W."/>
            <person name="McDonough S."/>
            <person name="Mehta T."/>
            <person name="Meldrim J."/>
            <person name="Meneus L."/>
            <person name="Mihai O."/>
            <person name="Mihalev A."/>
            <person name="Mihova T."/>
            <person name="Mittelman R."/>
            <person name="Mlenga V."/>
            <person name="Montmayeur A."/>
            <person name="Mulrain L."/>
            <person name="Navidi A."/>
            <person name="Naylor J."/>
            <person name="Negash T."/>
            <person name="Nguyen T."/>
            <person name="Nguyen N."/>
            <person name="Nicol R."/>
            <person name="Norbu C."/>
            <person name="Norbu N."/>
            <person name="Novod N."/>
            <person name="O'Neill B."/>
            <person name="Osman S."/>
            <person name="Markiewicz E."/>
            <person name="Oyono O.L."/>
            <person name="Patti C."/>
            <person name="Phunkhang P."/>
            <person name="Pierre F."/>
            <person name="Priest M."/>
            <person name="Raghuraman S."/>
            <person name="Rege F."/>
            <person name="Reyes R."/>
            <person name="Rise C."/>
            <person name="Rogov P."/>
            <person name="Ross K."/>
            <person name="Ryan E."/>
            <person name="Settipalli S."/>
            <person name="Shea T."/>
            <person name="Sherpa N."/>
            <person name="Shi L."/>
            <person name="Shih D."/>
            <person name="Sparrow T."/>
            <person name="Spaulding J."/>
            <person name="Stalker J."/>
            <person name="Stange-Thomann N."/>
            <person name="Stavropoulos S."/>
            <person name="Stone C."/>
            <person name="Strader C."/>
            <person name="Tesfaye S."/>
            <person name="Thomson T."/>
            <person name="Thoulutsang Y."/>
            <person name="Thoulutsang D."/>
            <person name="Topham K."/>
            <person name="Topping I."/>
            <person name="Tsamla T."/>
            <person name="Vassiliev H."/>
            <person name="Vo A."/>
            <person name="Wangchuk T."/>
            <person name="Wangdi T."/>
            <person name="Weiand M."/>
            <person name="Wilkinson J."/>
            <person name="Wilson A."/>
            <person name="Yadav S."/>
            <person name="Young G."/>
            <person name="Yu Q."/>
            <person name="Zembek L."/>
            <person name="Zhong D."/>
            <person name="Zimmer A."/>
            <person name="Zwirko Z."/>
            <person name="Jaffe D.B."/>
            <person name="Alvarez P."/>
            <person name="Brockman W."/>
            <person name="Butler J."/>
            <person name="Chin C."/>
            <person name="Gnerre S."/>
            <person name="Grabherr M."/>
            <person name="Kleber M."/>
            <person name="Mauceli E."/>
            <person name="MacCallum I."/>
        </authorList>
    </citation>
    <scope>NUCLEOTIDE SEQUENCE [LARGE SCALE GENOMIC DNA]</scope>
    <source>
        <strain evidence="2">MSH-3 / Tucson 14011-0111.49</strain>
    </source>
</reference>
<accession>B4H7J6</accession>
<evidence type="ECO:0000313" key="2">
    <source>
        <dbReference type="Proteomes" id="UP000008744"/>
    </source>
</evidence>